<dbReference type="Pfam" id="PF00271">
    <property type="entry name" value="Helicase_C"/>
    <property type="match status" value="1"/>
</dbReference>
<evidence type="ECO:0000256" key="2">
    <source>
        <dbReference type="ARBA" id="ARBA00005446"/>
    </source>
</evidence>
<dbReference type="SUPFAM" id="SSF52540">
    <property type="entry name" value="P-loop containing nucleoside triphosphate hydrolases"/>
    <property type="match status" value="1"/>
</dbReference>
<name>A0A397HY48_9GLOM</name>
<evidence type="ECO:0000256" key="7">
    <source>
        <dbReference type="ARBA" id="ARBA00023125"/>
    </source>
</evidence>
<evidence type="ECO:0000256" key="12">
    <source>
        <dbReference type="SAM" id="Coils"/>
    </source>
</evidence>
<dbReference type="NCBIfam" id="TIGR00614">
    <property type="entry name" value="recQ_fam"/>
    <property type="match status" value="1"/>
</dbReference>
<evidence type="ECO:0000256" key="9">
    <source>
        <dbReference type="ARBA" id="ARBA00023242"/>
    </source>
</evidence>
<dbReference type="SMART" id="SM00490">
    <property type="entry name" value="HELICc"/>
    <property type="match status" value="1"/>
</dbReference>
<dbReference type="PANTHER" id="PTHR13710:SF153">
    <property type="entry name" value="RECQ-LIKE DNA HELICASE BLM"/>
    <property type="match status" value="1"/>
</dbReference>
<dbReference type="CDD" id="cd17920">
    <property type="entry name" value="DEXHc_RecQ"/>
    <property type="match status" value="1"/>
</dbReference>
<dbReference type="EMBL" id="PQFF01000270">
    <property type="protein sequence ID" value="RHZ68209.1"/>
    <property type="molecule type" value="Genomic_DNA"/>
</dbReference>
<evidence type="ECO:0000256" key="10">
    <source>
        <dbReference type="ARBA" id="ARBA00034617"/>
    </source>
</evidence>
<evidence type="ECO:0000256" key="1">
    <source>
        <dbReference type="ARBA" id="ARBA00004123"/>
    </source>
</evidence>
<feature type="domain" description="Helicase C-terminal" evidence="14">
    <location>
        <begin position="1336"/>
        <end position="1483"/>
    </location>
</feature>
<comment type="similarity">
    <text evidence="2">Belongs to the helicase family. RecQ subfamily.</text>
</comment>
<dbReference type="InterPro" id="IPR001650">
    <property type="entry name" value="Helicase_C-like"/>
</dbReference>
<evidence type="ECO:0000256" key="3">
    <source>
        <dbReference type="ARBA" id="ARBA00022741"/>
    </source>
</evidence>
<keyword evidence="3" id="KW-0547">Nucleotide-binding</keyword>
<dbReference type="PROSITE" id="PS51192">
    <property type="entry name" value="HELICASE_ATP_BIND_1"/>
    <property type="match status" value="1"/>
</dbReference>
<keyword evidence="4" id="KW-0378">Hydrolase</keyword>
<dbReference type="InterPro" id="IPR004589">
    <property type="entry name" value="DNA_helicase_ATP-dep_RecQ"/>
</dbReference>
<dbReference type="Proteomes" id="UP000266861">
    <property type="component" value="Unassembled WGS sequence"/>
</dbReference>
<dbReference type="GO" id="GO:0016787">
    <property type="term" value="F:hydrolase activity"/>
    <property type="evidence" value="ECO:0007669"/>
    <property type="project" value="UniProtKB-KW"/>
</dbReference>
<keyword evidence="9" id="KW-0539">Nucleus</keyword>
<comment type="caution">
    <text evidence="15">The sequence shown here is derived from an EMBL/GenBank/DDBJ whole genome shotgun (WGS) entry which is preliminary data.</text>
</comment>
<dbReference type="GO" id="GO:0005634">
    <property type="term" value="C:nucleus"/>
    <property type="evidence" value="ECO:0007669"/>
    <property type="project" value="UniProtKB-SubCell"/>
</dbReference>
<evidence type="ECO:0000256" key="4">
    <source>
        <dbReference type="ARBA" id="ARBA00022801"/>
    </source>
</evidence>
<keyword evidence="7" id="KW-0238">DNA-binding</keyword>
<evidence type="ECO:0000256" key="11">
    <source>
        <dbReference type="ARBA" id="ARBA00034808"/>
    </source>
</evidence>
<evidence type="ECO:0000259" key="14">
    <source>
        <dbReference type="PROSITE" id="PS51194"/>
    </source>
</evidence>
<dbReference type="Pfam" id="PF00270">
    <property type="entry name" value="DEAD"/>
    <property type="match status" value="1"/>
</dbReference>
<dbReference type="InterPro" id="IPR011545">
    <property type="entry name" value="DEAD/DEAH_box_helicase_dom"/>
</dbReference>
<dbReference type="GO" id="GO:0043138">
    <property type="term" value="F:3'-5' DNA helicase activity"/>
    <property type="evidence" value="ECO:0007669"/>
    <property type="project" value="UniProtKB-EC"/>
</dbReference>
<keyword evidence="16" id="KW-1185">Reference proteome</keyword>
<dbReference type="GO" id="GO:0000724">
    <property type="term" value="P:double-strand break repair via homologous recombination"/>
    <property type="evidence" value="ECO:0007669"/>
    <property type="project" value="TreeGrafter"/>
</dbReference>
<dbReference type="Pfam" id="PF16124">
    <property type="entry name" value="RecQ_Zn_bind"/>
    <property type="match status" value="1"/>
</dbReference>
<dbReference type="STRING" id="1348612.A0A397HY48"/>
<organism evidence="15 16">
    <name type="scientific">Diversispora epigaea</name>
    <dbReference type="NCBI Taxonomy" id="1348612"/>
    <lineage>
        <taxon>Eukaryota</taxon>
        <taxon>Fungi</taxon>
        <taxon>Fungi incertae sedis</taxon>
        <taxon>Mucoromycota</taxon>
        <taxon>Glomeromycotina</taxon>
        <taxon>Glomeromycetes</taxon>
        <taxon>Diversisporales</taxon>
        <taxon>Diversisporaceae</taxon>
        <taxon>Diversispora</taxon>
    </lineage>
</organism>
<dbReference type="Gene3D" id="3.40.50.300">
    <property type="entry name" value="P-loop containing nucleotide triphosphate hydrolases"/>
    <property type="match status" value="2"/>
</dbReference>
<keyword evidence="6" id="KW-0067">ATP-binding</keyword>
<dbReference type="GO" id="GO:0005737">
    <property type="term" value="C:cytoplasm"/>
    <property type="evidence" value="ECO:0007669"/>
    <property type="project" value="TreeGrafter"/>
</dbReference>
<keyword evidence="12" id="KW-0175">Coiled coil</keyword>
<dbReference type="Pfam" id="PF20700">
    <property type="entry name" value="Mutator"/>
    <property type="match status" value="1"/>
</dbReference>
<dbReference type="PANTHER" id="PTHR13710">
    <property type="entry name" value="DNA HELICASE RECQ FAMILY MEMBER"/>
    <property type="match status" value="1"/>
</dbReference>
<dbReference type="InterPro" id="IPR032284">
    <property type="entry name" value="RecQ_Zn-bd"/>
</dbReference>
<dbReference type="InterPro" id="IPR027417">
    <property type="entry name" value="P-loop_NTPase"/>
</dbReference>
<dbReference type="OrthoDB" id="10261556at2759"/>
<dbReference type="GO" id="GO:0009378">
    <property type="term" value="F:four-way junction helicase activity"/>
    <property type="evidence" value="ECO:0007669"/>
    <property type="project" value="TreeGrafter"/>
</dbReference>
<dbReference type="InterPro" id="IPR036388">
    <property type="entry name" value="WH-like_DNA-bd_sf"/>
</dbReference>
<feature type="domain" description="Helicase ATP-binding" evidence="13">
    <location>
        <begin position="1132"/>
        <end position="1305"/>
    </location>
</feature>
<accession>A0A397HY48</accession>
<evidence type="ECO:0000256" key="5">
    <source>
        <dbReference type="ARBA" id="ARBA00022806"/>
    </source>
</evidence>
<dbReference type="GO" id="GO:0005694">
    <property type="term" value="C:chromosome"/>
    <property type="evidence" value="ECO:0007669"/>
    <property type="project" value="TreeGrafter"/>
</dbReference>
<gene>
    <name evidence="15" type="ORF">Glove_296g76</name>
</gene>
<dbReference type="PROSITE" id="PS51194">
    <property type="entry name" value="HELICASE_CTER"/>
    <property type="match status" value="1"/>
</dbReference>
<evidence type="ECO:0000313" key="16">
    <source>
        <dbReference type="Proteomes" id="UP000266861"/>
    </source>
</evidence>
<evidence type="ECO:0000256" key="6">
    <source>
        <dbReference type="ARBA" id="ARBA00022840"/>
    </source>
</evidence>
<evidence type="ECO:0000259" key="13">
    <source>
        <dbReference type="PROSITE" id="PS51192"/>
    </source>
</evidence>
<proteinExistence type="inferred from homology"/>
<keyword evidence="5" id="KW-0347">Helicase</keyword>
<dbReference type="Gene3D" id="1.10.10.10">
    <property type="entry name" value="Winged helix-like DNA-binding domain superfamily/Winged helix DNA-binding domain"/>
    <property type="match status" value="1"/>
</dbReference>
<evidence type="ECO:0000313" key="15">
    <source>
        <dbReference type="EMBL" id="RHZ68209.1"/>
    </source>
</evidence>
<comment type="subcellular location">
    <subcellularLocation>
        <location evidence="1">Nucleus</location>
    </subcellularLocation>
</comment>
<evidence type="ECO:0000256" key="8">
    <source>
        <dbReference type="ARBA" id="ARBA00023235"/>
    </source>
</evidence>
<dbReference type="InterPro" id="IPR014001">
    <property type="entry name" value="Helicase_ATP-bd"/>
</dbReference>
<protein>
    <recommendedName>
        <fullName evidence="11">DNA 3'-5' helicase</fullName>
        <ecNumber evidence="11">5.6.2.4</ecNumber>
    </recommendedName>
</protein>
<dbReference type="GO" id="GO:0003677">
    <property type="term" value="F:DNA binding"/>
    <property type="evidence" value="ECO:0007669"/>
    <property type="project" value="UniProtKB-KW"/>
</dbReference>
<dbReference type="SMART" id="SM00487">
    <property type="entry name" value="DEXDc"/>
    <property type="match status" value="1"/>
</dbReference>
<dbReference type="InterPro" id="IPR049012">
    <property type="entry name" value="Mutator_transp_dom"/>
</dbReference>
<dbReference type="EC" id="5.6.2.4" evidence="11"/>
<reference evidence="15 16" key="1">
    <citation type="submission" date="2018-08" db="EMBL/GenBank/DDBJ databases">
        <title>Genome and evolution of the arbuscular mycorrhizal fungus Diversispora epigaea (formerly Glomus versiforme) and its bacterial endosymbionts.</title>
        <authorList>
            <person name="Sun X."/>
            <person name="Fei Z."/>
            <person name="Harrison M."/>
        </authorList>
    </citation>
    <scope>NUCLEOTIDE SEQUENCE [LARGE SCALE GENOMIC DNA]</scope>
    <source>
        <strain evidence="15 16">IT104</strain>
    </source>
</reference>
<feature type="coiled-coil region" evidence="12">
    <location>
        <begin position="238"/>
        <end position="265"/>
    </location>
</feature>
<sequence length="1673" mass="191656">MSKAQWYEFLLSSNPAYQLYSRANRSQMILDTSSSLQVLDIHSQFQDISYNSYGGYYYIKVNEEKTWVPILPGFTIFTNIKNNLLKLFICISAENKIMFSWINFGENNNLSNIVSSNIQSDKFQSLFTHINLRGKISIPHLLGFNIPGITRILITAVHQKYSHLYLNLQPTFKAQQETVKTIKVVQKKAKKLRQELEDNSSNTLIREGLIIGTGETKYVDYDEFMTVLIEYKHTKQLFYNANRQIKRLKEKLDKYESKNRTDNEDADNDYKESITTYINKIIEESKLGSTLLVSTEQFLSLALQQSCNYCGETRFHYKKPKISTVGFSVKIFIICKSCETSNEFTNESPGTNFNACVATAGLVGGTNRRSLQMVFACVGITLQLCKVSFHRHQALTFEKIIKAAENSAEVALKKVIEHHKLQEKIIIPVSFDCSWSHVRNAQQASGEIIYDGRDIEGYSYKPIIAFYIVEKTRKMKTKNGEEKIIQKGNFDLSSRKMEHAILIALIEKLTPILEECDILLNITIDGDLDSNKTLGNIGIVNQIFADLKHLTKNIRKNLKKYTKWLDFEQHIMTFYTACIYTAGLRKANTSNEFTNESPGTNFNACVATAGLVGGTNRRSLQMVFACVGITLQLCKVSFHRHQALTFEKIIKAAENSAEVALKKVIEHHKLQEKIIIPVSFDCSWSHVRNAQQASGEIIYDGRDIEGYSYKPIIAFYIVEKTRKMKTKNGEEKIIQKGNFDLSSRKMEHAILIALIEKLTPILEECDILLNITIDGDLDSNKTLGNIGIVNQIFADLKHLTKNIRKNLKKYTKWLDFEQHIMTFYTACIYTAGLRKANDENCNLQEKDIRYVQIEGLLQHLCDSHDLCWPEVCWIKQNPEIQLREPTLKSFTNLERNQFKIMLESIFKLPIRQGIGTKTRTSQNEAFNRVKLIYTSKLIDYSASYKTRHALSILHNNEGICEVINVAHKACNVSLSDQDLLNIAKIEKERDQIRINNIGRIEKRNTGRALTLQNLREDLDSFDWNQELVTYGRKTQHQIDSNSFYPSFASHISDFDEITKCITCHSFPKCTARGFCRVCKFYIDNGLEDQIIDKNYQSKNEIITNTNLETMCKSALDGIFQFLEFRNGQKEAIYSFVQNIDTFVLKQTGGGKTLWYALASVITKGITVVFSPLKALVDDQVSELIKVGIPCCGLYASTAQPVHYQKKVFEEIASGLIRVIITTPEKFKLNIGFQKMLERIGNTKGIRFVIDEAHCILDQEHFRDSWNYLCNLKKMFPNASILLLSATCQMTDAQEIVSRLGIDYQQISLVRDKYFGNNSIIFQVHKKKDNKEHFLEDILKNINEIEKGKCIIYCASIKECENLLINLQAKISKETITIYHGELPANEKSNALALWKSGKIRIIIATNAFGMGVNEPDVRIVIHAGFPISMGNLIQESGRAGRDGLPAKAIVMFNRKDIRTAMGVYSKGQNSSISSISNELETLNEERETLRQMKYLSEAKTKIREVLFYCSTIYQCRKQKIINYFAWPGDSPSRECNVCDNCIRRIIDNPVYTDVRLDMEKMLEIIDEITKTEQQITRNNVIDVFRQSQVKDVKNLFGSLVVYQEKFTRKLKTKEDVFLLLDDLILRKLVEEDIILNRSSTGQTYSCSIFIFGLAEGALEKAKMQNWNYLIKIK</sequence>
<dbReference type="GO" id="GO:0005524">
    <property type="term" value="F:ATP binding"/>
    <property type="evidence" value="ECO:0007669"/>
    <property type="project" value="UniProtKB-KW"/>
</dbReference>
<comment type="catalytic activity">
    <reaction evidence="10">
        <text>Couples ATP hydrolysis with the unwinding of duplex DNA by translocating in the 3'-5' direction.</text>
        <dbReference type="EC" id="5.6.2.4"/>
    </reaction>
</comment>
<keyword evidence="8" id="KW-0413">Isomerase</keyword>